<accession>A0A544QP87</accession>
<organism evidence="2 3">
    <name type="scientific">Halonotius roseus</name>
    <dbReference type="NCBI Taxonomy" id="2511997"/>
    <lineage>
        <taxon>Archaea</taxon>
        <taxon>Methanobacteriati</taxon>
        <taxon>Methanobacteriota</taxon>
        <taxon>Stenosarchaea group</taxon>
        <taxon>Halobacteria</taxon>
        <taxon>Halobacteriales</taxon>
        <taxon>Haloferacaceae</taxon>
        <taxon>Halonotius</taxon>
    </lineage>
</organism>
<feature type="transmembrane region" description="Helical" evidence="1">
    <location>
        <begin position="32"/>
        <end position="58"/>
    </location>
</feature>
<dbReference type="RefSeq" id="WP_142443853.1">
    <property type="nucleotide sequence ID" value="NZ_SESI01000002.1"/>
</dbReference>
<keyword evidence="1" id="KW-0812">Transmembrane</keyword>
<proteinExistence type="predicted"/>
<keyword evidence="1" id="KW-0472">Membrane</keyword>
<keyword evidence="3" id="KW-1185">Reference proteome</keyword>
<protein>
    <submittedName>
        <fullName evidence="2">Uncharacterized protein</fullName>
    </submittedName>
</protein>
<gene>
    <name evidence="2" type="ORF">EWF95_09700</name>
</gene>
<dbReference type="EMBL" id="SESI01000002">
    <property type="protein sequence ID" value="TQQ80742.1"/>
    <property type="molecule type" value="Genomic_DNA"/>
</dbReference>
<dbReference type="InterPro" id="IPR055957">
    <property type="entry name" value="DUF7535"/>
</dbReference>
<reference evidence="2 3" key="1">
    <citation type="submission" date="2019-02" db="EMBL/GenBank/DDBJ databases">
        <title>Halonotius sp. a new haloqrchaeon isolated from saline water.</title>
        <authorList>
            <person name="Duran-Viseras A."/>
            <person name="Sanchez-Porro C."/>
            <person name="Ventosa A."/>
        </authorList>
    </citation>
    <scope>NUCLEOTIDE SEQUENCE [LARGE SCALE GENOMIC DNA]</scope>
    <source>
        <strain evidence="2 3">F9-27</strain>
    </source>
</reference>
<evidence type="ECO:0000313" key="3">
    <source>
        <dbReference type="Proteomes" id="UP000315385"/>
    </source>
</evidence>
<keyword evidence="1" id="KW-1133">Transmembrane helix</keyword>
<dbReference type="AlphaFoldDB" id="A0A544QP87"/>
<sequence>MSSTSSDSGLLEPVYRTVTPGYGSHEDTSMDVIGWIMVLGILTLLFPLIPLFLGVVLIGKAISAVRSQTQSA</sequence>
<evidence type="ECO:0000256" key="1">
    <source>
        <dbReference type="SAM" id="Phobius"/>
    </source>
</evidence>
<name>A0A544QP87_9EURY</name>
<evidence type="ECO:0000313" key="2">
    <source>
        <dbReference type="EMBL" id="TQQ80742.1"/>
    </source>
</evidence>
<comment type="caution">
    <text evidence="2">The sequence shown here is derived from an EMBL/GenBank/DDBJ whole genome shotgun (WGS) entry which is preliminary data.</text>
</comment>
<dbReference type="Proteomes" id="UP000315385">
    <property type="component" value="Unassembled WGS sequence"/>
</dbReference>
<dbReference type="OrthoDB" id="214423at2157"/>
<dbReference type="Pfam" id="PF24379">
    <property type="entry name" value="DUF7535"/>
    <property type="match status" value="1"/>
</dbReference>